<dbReference type="SUPFAM" id="SSF46785">
    <property type="entry name" value="Winged helix' DNA-binding domain"/>
    <property type="match status" value="1"/>
</dbReference>
<dbReference type="InterPro" id="IPR036390">
    <property type="entry name" value="WH_DNA-bd_sf"/>
</dbReference>
<name>A0A7V3E7F5_9BACT</name>
<reference evidence="1" key="1">
    <citation type="journal article" date="2020" name="mSystems">
        <title>Genome- and Community-Level Interaction Insights into Carbon Utilization and Element Cycling Functions of Hydrothermarchaeota in Hydrothermal Sediment.</title>
        <authorList>
            <person name="Zhou Z."/>
            <person name="Liu Y."/>
            <person name="Xu W."/>
            <person name="Pan J."/>
            <person name="Luo Z.H."/>
            <person name="Li M."/>
        </authorList>
    </citation>
    <scope>NUCLEOTIDE SEQUENCE [LARGE SCALE GENOMIC DNA]</scope>
    <source>
        <strain evidence="1">SpSt-479</strain>
    </source>
</reference>
<dbReference type="InterPro" id="IPR036388">
    <property type="entry name" value="WH-like_DNA-bd_sf"/>
</dbReference>
<dbReference type="EMBL" id="DSUJ01000008">
    <property type="protein sequence ID" value="HFI91940.1"/>
    <property type="molecule type" value="Genomic_DNA"/>
</dbReference>
<dbReference type="GO" id="GO:0005829">
    <property type="term" value="C:cytosol"/>
    <property type="evidence" value="ECO:0007669"/>
    <property type="project" value="TreeGrafter"/>
</dbReference>
<comment type="caution">
    <text evidence="1">The sequence shown here is derived from an EMBL/GenBank/DDBJ whole genome shotgun (WGS) entry which is preliminary data.</text>
</comment>
<organism evidence="1">
    <name type="scientific">Ignavibacterium album</name>
    <dbReference type="NCBI Taxonomy" id="591197"/>
    <lineage>
        <taxon>Bacteria</taxon>
        <taxon>Pseudomonadati</taxon>
        <taxon>Ignavibacteriota</taxon>
        <taxon>Ignavibacteria</taxon>
        <taxon>Ignavibacteriales</taxon>
        <taxon>Ignavibacteriaceae</taxon>
        <taxon>Ignavibacterium</taxon>
    </lineage>
</organism>
<dbReference type="AlphaFoldDB" id="A0A7V3E7F5"/>
<dbReference type="PANTHER" id="PTHR33221">
    <property type="entry name" value="WINGED HELIX-TURN-HELIX TRANSCRIPTIONAL REGULATOR, RRF2 FAMILY"/>
    <property type="match status" value="1"/>
</dbReference>
<dbReference type="InterPro" id="IPR030489">
    <property type="entry name" value="TR_Rrf2-type_CS"/>
</dbReference>
<protein>
    <submittedName>
        <fullName evidence="1">Rrf2 family transcriptional regulator</fullName>
    </submittedName>
</protein>
<dbReference type="PROSITE" id="PS01332">
    <property type="entry name" value="HTH_RRF2_1"/>
    <property type="match status" value="1"/>
</dbReference>
<dbReference type="PANTHER" id="PTHR33221:SF15">
    <property type="entry name" value="HTH-TYPE TRANSCRIPTIONAL REGULATOR YWGB-RELATED"/>
    <property type="match status" value="1"/>
</dbReference>
<dbReference type="GO" id="GO:0003700">
    <property type="term" value="F:DNA-binding transcription factor activity"/>
    <property type="evidence" value="ECO:0007669"/>
    <property type="project" value="TreeGrafter"/>
</dbReference>
<accession>A0A7V3E7F5</accession>
<dbReference type="NCBIfam" id="TIGR00738">
    <property type="entry name" value="rrf2_super"/>
    <property type="match status" value="1"/>
</dbReference>
<dbReference type="PROSITE" id="PS51197">
    <property type="entry name" value="HTH_RRF2_2"/>
    <property type="match status" value="1"/>
</dbReference>
<proteinExistence type="predicted"/>
<dbReference type="RefSeq" id="WP_304146760.1">
    <property type="nucleotide sequence ID" value="NZ_JAOAIE010000096.1"/>
</dbReference>
<dbReference type="InterPro" id="IPR000944">
    <property type="entry name" value="Tscrpt_reg_Rrf2"/>
</dbReference>
<dbReference type="Gene3D" id="1.10.10.10">
    <property type="entry name" value="Winged helix-like DNA-binding domain superfamily/Winged helix DNA-binding domain"/>
    <property type="match status" value="1"/>
</dbReference>
<evidence type="ECO:0000313" key="1">
    <source>
        <dbReference type="EMBL" id="HFI91940.1"/>
    </source>
</evidence>
<dbReference type="Pfam" id="PF02082">
    <property type="entry name" value="Rrf2"/>
    <property type="match status" value="1"/>
</dbReference>
<sequence>MTVIFSKKCEYGLQAVLYMAAKEAGCVCPSEEISKKLKIPKEFVSKILQSLTESGIVDSKKGKSGGFMLAKDPSKIRLIDIVAAIDGLDLFNSCVLGFPTCSPDKPCPVHHKWGELRSKAYEMLASETVDKFKEKTINKIGRI</sequence>
<gene>
    <name evidence="1" type="ORF">ENS31_10515</name>
</gene>